<accession>M4VAB0</accession>
<dbReference type="PATRIC" id="fig|1184267.3.peg.1204"/>
<evidence type="ECO:0000313" key="1">
    <source>
        <dbReference type="EMBL" id="AGH95405.1"/>
    </source>
</evidence>
<dbReference type="Gene3D" id="3.20.20.370">
    <property type="entry name" value="Glycoside hydrolase/deacetylase"/>
    <property type="match status" value="1"/>
</dbReference>
<dbReference type="EMBL" id="CP003537">
    <property type="protein sequence ID" value="AGH95405.1"/>
    <property type="molecule type" value="Genomic_DNA"/>
</dbReference>
<dbReference type="HOGENOM" id="CLU_078784_0_0_7"/>
<evidence type="ECO:0008006" key="3">
    <source>
        <dbReference type="Google" id="ProtNLM"/>
    </source>
</evidence>
<protein>
    <recommendedName>
        <fullName evidence="3">Polysaccharide deacetylase</fullName>
    </recommendedName>
</protein>
<dbReference type="eggNOG" id="COG0726">
    <property type="taxonomic scope" value="Bacteria"/>
</dbReference>
<dbReference type="STRING" id="1184267.A11Q_1189"/>
<keyword evidence="2" id="KW-1185">Reference proteome</keyword>
<dbReference type="SUPFAM" id="SSF88713">
    <property type="entry name" value="Glycoside hydrolase/deacetylase"/>
    <property type="match status" value="1"/>
</dbReference>
<gene>
    <name evidence="1" type="ORF">A11Q_1189</name>
</gene>
<sequence>MGKNLLVFLIIIVNTVFTLAATAKVENYQPVFLDCSRSDAQAFAVAIRQFQQNGVAMSLVVEANSLKTKIARQQDLSCKQINRESFARTYYSQVLQQAAANKAQMANAGVRRVNREQVALTVDMCPSSKAYESRFYDWAESAKAALGVALTAAWGMRHPSELARLKEMSKTTNDITWINHSYYHRYRAGVANAQNFLLMDGTNIDAEVLGNEVFMIENGIVPSVYFRFPGLISSDGIITKILGWGLIPLGSDAWLAKGEAPKAGSIILIHGNGNEPTGITAFFRHLNQILRFGIGSL</sequence>
<dbReference type="Proteomes" id="UP000012040">
    <property type="component" value="Chromosome"/>
</dbReference>
<dbReference type="OrthoDB" id="1331280at2"/>
<name>M4VAB0_9BACT</name>
<dbReference type="RefSeq" id="WP_015469895.1">
    <property type="nucleotide sequence ID" value="NC_020813.1"/>
</dbReference>
<organism evidence="1 2">
    <name type="scientific">Pseudobdellovibrio exovorus JSS</name>
    <dbReference type="NCBI Taxonomy" id="1184267"/>
    <lineage>
        <taxon>Bacteria</taxon>
        <taxon>Pseudomonadati</taxon>
        <taxon>Bdellovibrionota</taxon>
        <taxon>Bdellovibrionia</taxon>
        <taxon>Bdellovibrionales</taxon>
        <taxon>Pseudobdellovibrionaceae</taxon>
        <taxon>Pseudobdellovibrio</taxon>
    </lineage>
</organism>
<dbReference type="InterPro" id="IPR011330">
    <property type="entry name" value="Glyco_hydro/deAcase_b/a-brl"/>
</dbReference>
<proteinExistence type="predicted"/>
<evidence type="ECO:0000313" key="2">
    <source>
        <dbReference type="Proteomes" id="UP000012040"/>
    </source>
</evidence>
<dbReference type="AlphaFoldDB" id="M4VAB0"/>
<dbReference type="KEGG" id="bex:A11Q_1189"/>
<dbReference type="GO" id="GO:0005975">
    <property type="term" value="P:carbohydrate metabolic process"/>
    <property type="evidence" value="ECO:0007669"/>
    <property type="project" value="InterPro"/>
</dbReference>
<reference evidence="1 2" key="1">
    <citation type="journal article" date="2013" name="ISME J.">
        <title>By their genes ye shall know them: genomic signatures of predatory bacteria.</title>
        <authorList>
            <person name="Pasternak Z."/>
            <person name="Pietrokovski S."/>
            <person name="Rotem O."/>
            <person name="Gophna U."/>
            <person name="Lurie-Weinberger M.N."/>
            <person name="Jurkevitch E."/>
        </authorList>
    </citation>
    <scope>NUCLEOTIDE SEQUENCE [LARGE SCALE GENOMIC DNA]</scope>
    <source>
        <strain evidence="1 2">JSS</strain>
    </source>
</reference>